<dbReference type="PANTHER" id="PTHR13504">
    <property type="entry name" value="FIDO DOMAIN-CONTAINING PROTEIN DDB_G0283145"/>
    <property type="match status" value="1"/>
</dbReference>
<evidence type="ECO:0000256" key="2">
    <source>
        <dbReference type="PIRSR" id="PIRSR640198-2"/>
    </source>
</evidence>
<dbReference type="EMBL" id="JABAEW010000106">
    <property type="protein sequence ID" value="NMD89336.1"/>
    <property type="molecule type" value="Genomic_DNA"/>
</dbReference>
<proteinExistence type="predicted"/>
<keyword evidence="2" id="KW-0067">ATP-binding</keyword>
<dbReference type="InterPro" id="IPR003812">
    <property type="entry name" value="Fido"/>
</dbReference>
<accession>A0A848B9A9</accession>
<gene>
    <name evidence="5" type="ORF">HF882_22375</name>
</gene>
<dbReference type="PROSITE" id="PS51459">
    <property type="entry name" value="FIDO"/>
    <property type="match status" value="1"/>
</dbReference>
<organism evidence="5 6">
    <name type="scientific">Victivallis vadensis</name>
    <dbReference type="NCBI Taxonomy" id="172901"/>
    <lineage>
        <taxon>Bacteria</taxon>
        <taxon>Pseudomonadati</taxon>
        <taxon>Lentisphaerota</taxon>
        <taxon>Lentisphaeria</taxon>
        <taxon>Victivallales</taxon>
        <taxon>Victivallaceae</taxon>
        <taxon>Victivallis</taxon>
    </lineage>
</organism>
<evidence type="ECO:0000256" key="1">
    <source>
        <dbReference type="PIRSR" id="PIRSR640198-1"/>
    </source>
</evidence>
<sequence>MNQLQQCDELKKKLDALRPFPAETLRSLREYYRVGLTYSSNALEGNSLTESETKVVIEDGLTVQGKPLCDVYEALGHAEAYDHLQLMATDKQLEVSDILKLHELFYKRIDPSQAGKFRTVPVFISGSHYPLPPPEQIPMLVDELLAWYRRHELLLHPLELAALVHQKFVFIHPFVDGNGRVARLLMNLVLLRFGYPITIIPPILRLEYIATLEKAHHSTNEFIQFVIVREIETLRELLRLLGCSLEKTAAIILSHGAAQVLQLLQTHSGWRVPNLAEALQKSRPTIERRLRELRNADKIEFRGAPKNGGYFTK</sequence>
<dbReference type="Proteomes" id="UP000576225">
    <property type="component" value="Unassembled WGS sequence"/>
</dbReference>
<dbReference type="PANTHER" id="PTHR13504:SF38">
    <property type="entry name" value="FIDO DOMAIN-CONTAINING PROTEIN"/>
    <property type="match status" value="1"/>
</dbReference>
<name>A0A848B9A9_9BACT</name>
<evidence type="ECO:0000313" key="5">
    <source>
        <dbReference type="EMBL" id="NMD89336.1"/>
    </source>
</evidence>
<feature type="active site" evidence="1">
    <location>
        <position position="172"/>
    </location>
</feature>
<dbReference type="SUPFAM" id="SSF140931">
    <property type="entry name" value="Fic-like"/>
    <property type="match status" value="1"/>
</dbReference>
<keyword evidence="2" id="KW-0547">Nucleotide-binding</keyword>
<comment type="caution">
    <text evidence="5">The sequence shown here is derived from an EMBL/GenBank/DDBJ whole genome shotgun (WGS) entry which is preliminary data.</text>
</comment>
<evidence type="ECO:0000256" key="3">
    <source>
        <dbReference type="PIRSR" id="PIRSR640198-3"/>
    </source>
</evidence>
<feature type="binding site" evidence="2">
    <location>
        <begin position="176"/>
        <end position="183"/>
    </location>
    <ligand>
        <name>ATP</name>
        <dbReference type="ChEBI" id="CHEBI:30616"/>
    </ligand>
</feature>
<dbReference type="InterPro" id="IPR040198">
    <property type="entry name" value="Fido_containing"/>
</dbReference>
<dbReference type="RefSeq" id="WP_168964239.1">
    <property type="nucleotide sequence ID" value="NZ_JABAEW010000106.1"/>
</dbReference>
<dbReference type="InterPro" id="IPR036597">
    <property type="entry name" value="Fido-like_dom_sf"/>
</dbReference>
<dbReference type="Gene3D" id="1.10.3290.10">
    <property type="entry name" value="Fido-like domain"/>
    <property type="match status" value="1"/>
</dbReference>
<protein>
    <submittedName>
        <fullName evidence="5">Fic family protein</fullName>
    </submittedName>
</protein>
<dbReference type="AlphaFoldDB" id="A0A848B9A9"/>
<reference evidence="5 6" key="1">
    <citation type="submission" date="2020-04" db="EMBL/GenBank/DDBJ databases">
        <authorList>
            <person name="Hitch T.C.A."/>
            <person name="Wylensek D."/>
            <person name="Clavel T."/>
        </authorList>
    </citation>
    <scope>NUCLEOTIDE SEQUENCE [LARGE SCALE GENOMIC DNA]</scope>
    <source>
        <strain evidence="5 6">COR2-253-APC-1A</strain>
    </source>
</reference>
<dbReference type="SUPFAM" id="SSF46785">
    <property type="entry name" value="Winged helix' DNA-binding domain"/>
    <property type="match status" value="1"/>
</dbReference>
<dbReference type="Pfam" id="PF02661">
    <property type="entry name" value="Fic"/>
    <property type="match status" value="1"/>
</dbReference>
<dbReference type="InterPro" id="IPR036390">
    <property type="entry name" value="WH_DNA-bd_sf"/>
</dbReference>
<dbReference type="Gene3D" id="1.10.10.10">
    <property type="entry name" value="Winged helix-like DNA-binding domain superfamily/Winged helix DNA-binding domain"/>
    <property type="match status" value="1"/>
</dbReference>
<feature type="domain" description="Fido" evidence="4">
    <location>
        <begin position="93"/>
        <end position="228"/>
    </location>
</feature>
<feature type="site" description="Important for autoinhibition of adenylyltransferase activity" evidence="3">
    <location>
        <position position="44"/>
    </location>
</feature>
<evidence type="ECO:0000259" key="4">
    <source>
        <dbReference type="PROSITE" id="PS51459"/>
    </source>
</evidence>
<dbReference type="GO" id="GO:0005524">
    <property type="term" value="F:ATP binding"/>
    <property type="evidence" value="ECO:0007669"/>
    <property type="project" value="UniProtKB-KW"/>
</dbReference>
<evidence type="ECO:0000313" key="6">
    <source>
        <dbReference type="Proteomes" id="UP000576225"/>
    </source>
</evidence>
<dbReference type="InterPro" id="IPR036388">
    <property type="entry name" value="WH-like_DNA-bd_sf"/>
</dbReference>